<name>A0A9K3LK01_9STRA</name>
<evidence type="ECO:0000313" key="2">
    <source>
        <dbReference type="EMBL" id="KAG7363249.1"/>
    </source>
</evidence>
<dbReference type="AlphaFoldDB" id="A0A9K3LK01"/>
<feature type="region of interest" description="Disordered" evidence="1">
    <location>
        <begin position="138"/>
        <end position="198"/>
    </location>
</feature>
<reference evidence="2" key="1">
    <citation type="journal article" date="2021" name="Sci. Rep.">
        <title>Diploid genomic architecture of Nitzschia inconspicua, an elite biomass production diatom.</title>
        <authorList>
            <person name="Oliver A."/>
            <person name="Podell S."/>
            <person name="Pinowska A."/>
            <person name="Traller J.C."/>
            <person name="Smith S.R."/>
            <person name="McClure R."/>
            <person name="Beliaev A."/>
            <person name="Bohutskyi P."/>
            <person name="Hill E.A."/>
            <person name="Rabines A."/>
            <person name="Zheng H."/>
            <person name="Allen L.Z."/>
            <person name="Kuo A."/>
            <person name="Grigoriev I.V."/>
            <person name="Allen A.E."/>
            <person name="Hazlebeck D."/>
            <person name="Allen E.E."/>
        </authorList>
    </citation>
    <scope>NUCLEOTIDE SEQUENCE</scope>
    <source>
        <strain evidence="2">Hildebrandi</strain>
    </source>
</reference>
<gene>
    <name evidence="2" type="ORF">IV203_026609</name>
</gene>
<proteinExistence type="predicted"/>
<evidence type="ECO:0000256" key="1">
    <source>
        <dbReference type="SAM" id="MobiDB-lite"/>
    </source>
</evidence>
<dbReference type="Proteomes" id="UP000693970">
    <property type="component" value="Unassembled WGS sequence"/>
</dbReference>
<accession>A0A9K3LK01</accession>
<organism evidence="2 3">
    <name type="scientific">Nitzschia inconspicua</name>
    <dbReference type="NCBI Taxonomy" id="303405"/>
    <lineage>
        <taxon>Eukaryota</taxon>
        <taxon>Sar</taxon>
        <taxon>Stramenopiles</taxon>
        <taxon>Ochrophyta</taxon>
        <taxon>Bacillariophyta</taxon>
        <taxon>Bacillariophyceae</taxon>
        <taxon>Bacillariophycidae</taxon>
        <taxon>Bacillariales</taxon>
        <taxon>Bacillariaceae</taxon>
        <taxon>Nitzschia</taxon>
    </lineage>
</organism>
<protein>
    <submittedName>
        <fullName evidence="2">Uncharacterized protein</fullName>
    </submittedName>
</protein>
<dbReference type="EMBL" id="JAGRRH010000010">
    <property type="protein sequence ID" value="KAG7363249.1"/>
    <property type="molecule type" value="Genomic_DNA"/>
</dbReference>
<reference evidence="2" key="2">
    <citation type="submission" date="2021-04" db="EMBL/GenBank/DDBJ databases">
        <authorList>
            <person name="Podell S."/>
        </authorList>
    </citation>
    <scope>NUCLEOTIDE SEQUENCE</scope>
    <source>
        <strain evidence="2">Hildebrandi</strain>
    </source>
</reference>
<feature type="compositionally biased region" description="Low complexity" evidence="1">
    <location>
        <begin position="142"/>
        <end position="153"/>
    </location>
</feature>
<keyword evidence="3" id="KW-1185">Reference proteome</keyword>
<evidence type="ECO:0000313" key="3">
    <source>
        <dbReference type="Proteomes" id="UP000693970"/>
    </source>
</evidence>
<comment type="caution">
    <text evidence="2">The sequence shown here is derived from an EMBL/GenBank/DDBJ whole genome shotgun (WGS) entry which is preliminary data.</text>
</comment>
<sequence length="198" mass="22064">MSLPAHSFSDSASLNGYLHGHLETYSTFQLHRSFVRRRQAGKEGQLLRDCRGSSKSTIFGRNEENRKRKTTEEIDSLAIAYNIVPGQPLNGQFPNFNGNLVSTKPSNDTGNAVWDHYMTNYHDVPLGRFHNPMSPSAVSFESASPMTMDTSSSDSRDSWSSDSGVQSMDMIDERSTASSLFPNFSPLRPSKSRRLHLG</sequence>
<feature type="compositionally biased region" description="Low complexity" evidence="1">
    <location>
        <begin position="160"/>
        <end position="169"/>
    </location>
</feature>